<evidence type="ECO:0000256" key="1">
    <source>
        <dbReference type="ARBA" id="ARBA00004196"/>
    </source>
</evidence>
<comment type="subcellular location">
    <subcellularLocation>
        <location evidence="1">Cell envelope</location>
    </subcellularLocation>
</comment>
<evidence type="ECO:0000256" key="6">
    <source>
        <dbReference type="SAM" id="Phobius"/>
    </source>
</evidence>
<dbReference type="Proteomes" id="UP000325690">
    <property type="component" value="Unassembled WGS sequence"/>
</dbReference>
<dbReference type="InterPro" id="IPR007348">
    <property type="entry name" value="CopC_dom"/>
</dbReference>
<keyword evidence="3" id="KW-0732">Signal</keyword>
<evidence type="ECO:0000313" key="9">
    <source>
        <dbReference type="Proteomes" id="UP000325690"/>
    </source>
</evidence>
<dbReference type="GeneID" id="74300573"/>
<dbReference type="RefSeq" id="WP_236715698.1">
    <property type="nucleotide sequence ID" value="NZ_ANBO01000012.1"/>
</dbReference>
<keyword evidence="6" id="KW-0472">Membrane</keyword>
<dbReference type="PANTHER" id="PTHR34820">
    <property type="entry name" value="INNER MEMBRANE PROTEIN YEBZ"/>
    <property type="match status" value="1"/>
</dbReference>
<dbReference type="InterPro" id="IPR014756">
    <property type="entry name" value="Ig_E-set"/>
</dbReference>
<dbReference type="GO" id="GO:0005886">
    <property type="term" value="C:plasma membrane"/>
    <property type="evidence" value="ECO:0007669"/>
    <property type="project" value="TreeGrafter"/>
</dbReference>
<gene>
    <name evidence="8" type="ORF">MPHL21000_15035</name>
</gene>
<evidence type="ECO:0000256" key="4">
    <source>
        <dbReference type="ARBA" id="ARBA00023008"/>
    </source>
</evidence>
<name>A0A5N5UXX6_MYCPH</name>
<evidence type="ECO:0000256" key="5">
    <source>
        <dbReference type="SAM" id="MobiDB-lite"/>
    </source>
</evidence>
<keyword evidence="6" id="KW-0812">Transmembrane</keyword>
<dbReference type="GO" id="GO:0046688">
    <property type="term" value="P:response to copper ion"/>
    <property type="evidence" value="ECO:0007669"/>
    <property type="project" value="InterPro"/>
</dbReference>
<reference evidence="8 9" key="1">
    <citation type="submission" date="2012-10" db="EMBL/GenBank/DDBJ databases">
        <title>The draft sequence of the Mycobacterium pheli genome.</title>
        <authorList>
            <person name="Pettersson B.M.F."/>
            <person name="Das S."/>
            <person name="Dasgupta S."/>
            <person name="Bhattacharya A."/>
            <person name="Kirsebom L.A."/>
        </authorList>
    </citation>
    <scope>NUCLEOTIDE SEQUENCE [LARGE SCALE GENOMIC DNA]</scope>
    <source>
        <strain evidence="8 9">CCUG 21000</strain>
    </source>
</reference>
<feature type="region of interest" description="Disordered" evidence="5">
    <location>
        <begin position="147"/>
        <end position="170"/>
    </location>
</feature>
<feature type="domain" description="CopC" evidence="7">
    <location>
        <begin position="47"/>
        <end position="139"/>
    </location>
</feature>
<evidence type="ECO:0000313" key="8">
    <source>
        <dbReference type="EMBL" id="KAB7754463.1"/>
    </source>
</evidence>
<dbReference type="AlphaFoldDB" id="A0A5N5UXX6"/>
<dbReference type="InterPro" id="IPR014755">
    <property type="entry name" value="Cu-Rt/internalin_Ig-like"/>
</dbReference>
<protein>
    <submittedName>
        <fullName evidence="8">Copper resistance protein C</fullName>
    </submittedName>
</protein>
<dbReference type="GO" id="GO:0030313">
    <property type="term" value="C:cell envelope"/>
    <property type="evidence" value="ECO:0007669"/>
    <property type="project" value="UniProtKB-SubCell"/>
</dbReference>
<dbReference type="GO" id="GO:0005507">
    <property type="term" value="F:copper ion binding"/>
    <property type="evidence" value="ECO:0007669"/>
    <property type="project" value="InterPro"/>
</dbReference>
<dbReference type="SUPFAM" id="SSF81296">
    <property type="entry name" value="E set domains"/>
    <property type="match status" value="1"/>
</dbReference>
<comment type="caution">
    <text evidence="8">The sequence shown here is derived from an EMBL/GenBank/DDBJ whole genome shotgun (WGS) entry which is preliminary data.</text>
</comment>
<accession>A0A5N5UXX6</accession>
<dbReference type="PANTHER" id="PTHR34820:SF4">
    <property type="entry name" value="INNER MEMBRANE PROTEIN YEBZ"/>
    <property type="match status" value="1"/>
</dbReference>
<dbReference type="InterPro" id="IPR032694">
    <property type="entry name" value="CopC/D"/>
</dbReference>
<evidence type="ECO:0000256" key="3">
    <source>
        <dbReference type="ARBA" id="ARBA00022729"/>
    </source>
</evidence>
<dbReference type="GO" id="GO:0006825">
    <property type="term" value="P:copper ion transport"/>
    <property type="evidence" value="ECO:0007669"/>
    <property type="project" value="InterPro"/>
</dbReference>
<dbReference type="EMBL" id="ANBP01000023">
    <property type="protein sequence ID" value="KAB7754463.1"/>
    <property type="molecule type" value="Genomic_DNA"/>
</dbReference>
<dbReference type="Gene3D" id="2.60.40.1220">
    <property type="match status" value="1"/>
</dbReference>
<feature type="transmembrane region" description="Helical" evidence="6">
    <location>
        <begin position="179"/>
        <end position="197"/>
    </location>
</feature>
<evidence type="ECO:0000259" key="7">
    <source>
        <dbReference type="Pfam" id="PF04234"/>
    </source>
</evidence>
<keyword evidence="4" id="KW-0186">Copper</keyword>
<keyword evidence="6" id="KW-1133">Transmembrane helix</keyword>
<keyword evidence="2" id="KW-0479">Metal-binding</keyword>
<dbReference type="Pfam" id="PF04234">
    <property type="entry name" value="CopC"/>
    <property type="match status" value="1"/>
</dbReference>
<keyword evidence="9" id="KW-1185">Reference proteome</keyword>
<dbReference type="GO" id="GO:0042597">
    <property type="term" value="C:periplasmic space"/>
    <property type="evidence" value="ECO:0007669"/>
    <property type="project" value="InterPro"/>
</dbReference>
<proteinExistence type="predicted"/>
<feature type="compositionally biased region" description="Low complexity" evidence="5">
    <location>
        <begin position="149"/>
        <end position="170"/>
    </location>
</feature>
<evidence type="ECO:0000256" key="2">
    <source>
        <dbReference type="ARBA" id="ARBA00022723"/>
    </source>
</evidence>
<sequence>MTTVLRVPSRAHLFFQTLFFKTLVLSAVSTLVLLTGAIAGAGPAGAHATRISEDPAESSELTESPARVSATFNEPLQKEFAAMTVVGPDGNLWQTGEVLVDGPVLSVAVRQLGPAGDYTVNYRVTSADGHVLNGSWSFRMTVPGGGSPGPAVTAAPDDAPAESPAAPATDAAGDGIPVWPFYVGAVVVVAAAAVWAVRRRG</sequence>
<organism evidence="8 9">
    <name type="scientific">Mycolicibacterium phlei DSM 43239 = CCUG 21000</name>
    <dbReference type="NCBI Taxonomy" id="1226750"/>
    <lineage>
        <taxon>Bacteria</taxon>
        <taxon>Bacillati</taxon>
        <taxon>Actinomycetota</taxon>
        <taxon>Actinomycetes</taxon>
        <taxon>Mycobacteriales</taxon>
        <taxon>Mycobacteriaceae</taxon>
        <taxon>Mycolicibacterium</taxon>
    </lineage>
</organism>